<dbReference type="InterPro" id="IPR000182">
    <property type="entry name" value="GNAT_dom"/>
</dbReference>
<proteinExistence type="predicted"/>
<dbReference type="GO" id="GO:0016747">
    <property type="term" value="F:acyltransferase activity, transferring groups other than amino-acyl groups"/>
    <property type="evidence" value="ECO:0007669"/>
    <property type="project" value="InterPro"/>
</dbReference>
<dbReference type="Gene3D" id="3.40.630.30">
    <property type="match status" value="1"/>
</dbReference>
<keyword evidence="2" id="KW-0808">Transferase</keyword>
<gene>
    <name evidence="2" type="ORF">CEG18_17070</name>
</gene>
<name>A0A246F924_PSENT</name>
<dbReference type="Pfam" id="PF00583">
    <property type="entry name" value="Acetyltransf_1"/>
    <property type="match status" value="1"/>
</dbReference>
<dbReference type="EMBL" id="NJBA01000005">
    <property type="protein sequence ID" value="OWP50144.1"/>
    <property type="molecule type" value="Genomic_DNA"/>
</dbReference>
<feature type="domain" description="N-acetyltransferase" evidence="1">
    <location>
        <begin position="26"/>
        <end position="185"/>
    </location>
</feature>
<reference evidence="2 3" key="1">
    <citation type="submission" date="2017-06" db="EMBL/GenBank/DDBJ databases">
        <title>Draft genome of Pseudomonas nitroreducens DF05.</title>
        <authorList>
            <person name="Iyer R."/>
        </authorList>
    </citation>
    <scope>NUCLEOTIDE SEQUENCE [LARGE SCALE GENOMIC DNA]</scope>
    <source>
        <strain evidence="2 3">DF05</strain>
    </source>
</reference>
<dbReference type="Proteomes" id="UP000198145">
    <property type="component" value="Unassembled WGS sequence"/>
</dbReference>
<accession>A0A246F924</accession>
<comment type="caution">
    <text evidence="2">The sequence shown here is derived from an EMBL/GenBank/DDBJ whole genome shotgun (WGS) entry which is preliminary data.</text>
</comment>
<dbReference type="CDD" id="cd04301">
    <property type="entry name" value="NAT_SF"/>
    <property type="match status" value="1"/>
</dbReference>
<dbReference type="RefSeq" id="WP_088419056.1">
    <property type="nucleotide sequence ID" value="NZ_NJBA01000005.1"/>
</dbReference>
<dbReference type="InterPro" id="IPR016181">
    <property type="entry name" value="Acyl_CoA_acyltransferase"/>
</dbReference>
<dbReference type="PROSITE" id="PS51186">
    <property type="entry name" value="GNAT"/>
    <property type="match status" value="1"/>
</dbReference>
<dbReference type="STRING" id="46680.GCA_000807755_04642"/>
<evidence type="ECO:0000313" key="3">
    <source>
        <dbReference type="Proteomes" id="UP000198145"/>
    </source>
</evidence>
<dbReference type="eggNOG" id="COG1247">
    <property type="taxonomic scope" value="Bacteria"/>
</dbReference>
<evidence type="ECO:0000313" key="2">
    <source>
        <dbReference type="EMBL" id="OWP50144.1"/>
    </source>
</evidence>
<dbReference type="SUPFAM" id="SSF55729">
    <property type="entry name" value="Acyl-CoA N-acyltransferases (Nat)"/>
    <property type="match status" value="1"/>
</dbReference>
<organism evidence="2 3">
    <name type="scientific">Pseudomonas nitroreducens</name>
    <dbReference type="NCBI Taxonomy" id="46680"/>
    <lineage>
        <taxon>Bacteria</taxon>
        <taxon>Pseudomonadati</taxon>
        <taxon>Pseudomonadota</taxon>
        <taxon>Gammaproteobacteria</taxon>
        <taxon>Pseudomonadales</taxon>
        <taxon>Pseudomonadaceae</taxon>
        <taxon>Pseudomonas</taxon>
    </lineage>
</organism>
<dbReference type="AlphaFoldDB" id="A0A246F924"/>
<protein>
    <submittedName>
        <fullName evidence="2">GNAT family N-acetyltransferase</fullName>
    </submittedName>
</protein>
<sequence length="185" mass="20799">MSTHPQAKDEGLDEHWVEALPDGTHVLIRPLRPEDRQREAEFIARLSPEARHFRFLCTMKEVSPSLLNQLMAVDFKDSVAYVALSHQDGELVEIGISRYARCAESQQCECAVTVADAWRHRGLAVALMRHLIETARQQGLQQMYSVDAAANSAMHELAHFLGFTSRPDPMDSTQSIHTLQLQPAP</sequence>
<evidence type="ECO:0000259" key="1">
    <source>
        <dbReference type="PROSITE" id="PS51186"/>
    </source>
</evidence>